<sequence length="194" mass="21549">MTGPKLEIPHEDWVASFQPIPISPEKRGTSKQLIGVIEGRAGMVDSWSPIRDSLKDKGQRYGELKLPLLVAVNFSAFNLSPIDEMQALYGQEQFHFAIDGDGQPDFSRAANGLWVGPKGPQGTRVSGAWLFPDLTFFSLARRKCTLYFNPWAAYPLPEILAQLPHAKANEEMTIERGGTITFAEVFKVSNDWPG</sequence>
<protein>
    <submittedName>
        <fullName evidence="1">Uncharacterized protein</fullName>
    </submittedName>
</protein>
<evidence type="ECO:0000313" key="2">
    <source>
        <dbReference type="Proteomes" id="UP000008311"/>
    </source>
</evidence>
<name>B9TN18_RICCO</name>
<dbReference type="Proteomes" id="UP000008311">
    <property type="component" value="Unassembled WGS sequence"/>
</dbReference>
<organism evidence="1 2">
    <name type="scientific">Ricinus communis</name>
    <name type="common">Castor bean</name>
    <dbReference type="NCBI Taxonomy" id="3988"/>
    <lineage>
        <taxon>Eukaryota</taxon>
        <taxon>Viridiplantae</taxon>
        <taxon>Streptophyta</taxon>
        <taxon>Embryophyta</taxon>
        <taxon>Tracheophyta</taxon>
        <taxon>Spermatophyta</taxon>
        <taxon>Magnoliopsida</taxon>
        <taxon>eudicotyledons</taxon>
        <taxon>Gunneridae</taxon>
        <taxon>Pentapetalae</taxon>
        <taxon>rosids</taxon>
        <taxon>fabids</taxon>
        <taxon>Malpighiales</taxon>
        <taxon>Euphorbiaceae</taxon>
        <taxon>Acalyphoideae</taxon>
        <taxon>Acalypheae</taxon>
        <taxon>Ricinus</taxon>
    </lineage>
</organism>
<proteinExistence type="predicted"/>
<dbReference type="AlphaFoldDB" id="B9TN18"/>
<gene>
    <name evidence="1" type="ORF">RCOM_2134230</name>
</gene>
<keyword evidence="2" id="KW-1185">Reference proteome</keyword>
<dbReference type="InParanoid" id="B9TN18"/>
<dbReference type="EMBL" id="EQ990887">
    <property type="protein sequence ID" value="EEF22746.1"/>
    <property type="molecule type" value="Genomic_DNA"/>
</dbReference>
<evidence type="ECO:0000313" key="1">
    <source>
        <dbReference type="EMBL" id="EEF22746.1"/>
    </source>
</evidence>
<reference evidence="2" key="1">
    <citation type="journal article" date="2010" name="Nat. Biotechnol.">
        <title>Draft genome sequence of the oilseed species Ricinus communis.</title>
        <authorList>
            <person name="Chan A.P."/>
            <person name="Crabtree J."/>
            <person name="Zhao Q."/>
            <person name="Lorenzi H."/>
            <person name="Orvis J."/>
            <person name="Puiu D."/>
            <person name="Melake-Berhan A."/>
            <person name="Jones K.M."/>
            <person name="Redman J."/>
            <person name="Chen G."/>
            <person name="Cahoon E.B."/>
            <person name="Gedil M."/>
            <person name="Stanke M."/>
            <person name="Haas B.J."/>
            <person name="Wortman J.R."/>
            <person name="Fraser-Liggett C.M."/>
            <person name="Ravel J."/>
            <person name="Rabinowicz P.D."/>
        </authorList>
    </citation>
    <scope>NUCLEOTIDE SEQUENCE [LARGE SCALE GENOMIC DNA]</scope>
    <source>
        <strain evidence="2">cv. Hale</strain>
    </source>
</reference>
<accession>B9TN18</accession>